<reference evidence="3" key="2">
    <citation type="submission" date="2025-09" db="UniProtKB">
        <authorList>
            <consortium name="Ensembl"/>
        </authorList>
    </citation>
    <scope>IDENTIFICATION</scope>
</reference>
<reference evidence="3" key="1">
    <citation type="submission" date="2025-08" db="UniProtKB">
        <authorList>
            <consortium name="Ensembl"/>
        </authorList>
    </citation>
    <scope>IDENTIFICATION</scope>
</reference>
<dbReference type="AlphaFoldDB" id="A0A8C0HHV6"/>
<protein>
    <submittedName>
        <fullName evidence="3">Src like adaptor 2</fullName>
    </submittedName>
</protein>
<accession>A0A8C0HHV6</accession>
<dbReference type="Ensembl" id="ENSCABT00000024687.1">
    <property type="protein sequence ID" value="ENSCABP00000022533.1"/>
    <property type="gene ID" value="ENSCABG00000016563.1"/>
</dbReference>
<evidence type="ECO:0000256" key="1">
    <source>
        <dbReference type="PROSITE-ProRule" id="PRU00191"/>
    </source>
</evidence>
<dbReference type="SUPFAM" id="SSF55550">
    <property type="entry name" value="SH2 domain"/>
    <property type="match status" value="1"/>
</dbReference>
<keyword evidence="4" id="KW-1185">Reference proteome</keyword>
<dbReference type="Pfam" id="PF00017">
    <property type="entry name" value="SH2"/>
    <property type="match status" value="1"/>
</dbReference>
<evidence type="ECO:0000313" key="4">
    <source>
        <dbReference type="Proteomes" id="UP000694404"/>
    </source>
</evidence>
<dbReference type="InterPro" id="IPR043539">
    <property type="entry name" value="Grb2-like"/>
</dbReference>
<organism evidence="3 4">
    <name type="scientific">Chelonoidis abingdonii</name>
    <name type="common">Abingdon island giant tortoise</name>
    <name type="synonym">Testudo abingdonii</name>
    <dbReference type="NCBI Taxonomy" id="106734"/>
    <lineage>
        <taxon>Eukaryota</taxon>
        <taxon>Metazoa</taxon>
        <taxon>Chordata</taxon>
        <taxon>Craniata</taxon>
        <taxon>Vertebrata</taxon>
        <taxon>Euteleostomi</taxon>
        <taxon>Archelosauria</taxon>
        <taxon>Testudinata</taxon>
        <taxon>Testudines</taxon>
        <taxon>Cryptodira</taxon>
        <taxon>Durocryptodira</taxon>
        <taxon>Testudinoidea</taxon>
        <taxon>Testudinidae</taxon>
        <taxon>Chelonoidis</taxon>
    </lineage>
</organism>
<gene>
    <name evidence="3" type="primary">SLA2</name>
</gene>
<sequence length="298" mass="32252">MTSHKSQYRCQARGIHKVCSCTHPFSGHPLGAVGPLTPALLFPSCEAAGTAPVGREGQCCALRCCGLSTGLNSYVAVALCSFPAGGEAETILRPGEQLNGAGMAQEWGCLLPPSGAQCPVIAARWLYEGVSREKAEELLLLPCNHSGSFLIRESQTRQGCYSLSVRHTNHSSWDSVKHYRINRLENGWLYIAPRLTFPSLQELVDYYSEIGDGLCCLLKEPCFIQGAVRVPAQNLALPVVVKKSSLNWEELDSSALFSEAPAPEGESPVSLGLREAISSYLFLTEELPPEKGSLWKSA</sequence>
<dbReference type="PANTHER" id="PTHR46037">
    <property type="entry name" value="PROTEIN ENHANCER OF SEVENLESS 2B"/>
    <property type="match status" value="1"/>
</dbReference>
<dbReference type="PROSITE" id="PS50001">
    <property type="entry name" value="SH2"/>
    <property type="match status" value="1"/>
</dbReference>
<dbReference type="Proteomes" id="UP000694404">
    <property type="component" value="Unplaced"/>
</dbReference>
<dbReference type="GeneTree" id="ENSGT00940000160331"/>
<evidence type="ECO:0000259" key="2">
    <source>
        <dbReference type="PROSITE" id="PS50001"/>
    </source>
</evidence>
<dbReference type="SMART" id="SM00252">
    <property type="entry name" value="SH2"/>
    <property type="match status" value="1"/>
</dbReference>
<dbReference type="InterPro" id="IPR036860">
    <property type="entry name" value="SH2_dom_sf"/>
</dbReference>
<keyword evidence="1" id="KW-0727">SH2 domain</keyword>
<dbReference type="PRINTS" id="PR00401">
    <property type="entry name" value="SH2DOMAIN"/>
</dbReference>
<dbReference type="Gene3D" id="3.30.505.10">
    <property type="entry name" value="SH2 domain"/>
    <property type="match status" value="1"/>
</dbReference>
<feature type="domain" description="SH2" evidence="2">
    <location>
        <begin position="125"/>
        <end position="222"/>
    </location>
</feature>
<name>A0A8C0HHV6_CHEAB</name>
<proteinExistence type="predicted"/>
<dbReference type="InterPro" id="IPR000980">
    <property type="entry name" value="SH2"/>
</dbReference>
<evidence type="ECO:0000313" key="3">
    <source>
        <dbReference type="Ensembl" id="ENSCABP00000022533.1"/>
    </source>
</evidence>
<dbReference type="FunFam" id="3.30.505.10:FF:000064">
    <property type="entry name" value="src-like-adapter 2 isoform X2"/>
    <property type="match status" value="1"/>
</dbReference>